<dbReference type="RefSeq" id="WP_185446298.1">
    <property type="nucleotide sequence ID" value="NZ_CP043661.1"/>
</dbReference>
<dbReference type="InterPro" id="IPR036259">
    <property type="entry name" value="MFS_trans_sf"/>
</dbReference>
<evidence type="ECO:0000313" key="7">
    <source>
        <dbReference type="EMBL" id="QNE17469.1"/>
    </source>
</evidence>
<proteinExistence type="predicted"/>
<dbReference type="Gene3D" id="1.20.1250.20">
    <property type="entry name" value="MFS general substrate transporter like domains"/>
    <property type="match status" value="1"/>
</dbReference>
<feature type="transmembrane region" description="Helical" evidence="6">
    <location>
        <begin position="333"/>
        <end position="354"/>
    </location>
</feature>
<comment type="subcellular location">
    <subcellularLocation>
        <location evidence="1">Cell membrane</location>
        <topology evidence="1">Multi-pass membrane protein</topology>
    </subcellularLocation>
</comment>
<dbReference type="PANTHER" id="PTHR23513">
    <property type="entry name" value="INTEGRAL MEMBRANE EFFLUX PROTEIN-RELATED"/>
    <property type="match status" value="1"/>
</dbReference>
<dbReference type="GO" id="GO:0005886">
    <property type="term" value="C:plasma membrane"/>
    <property type="evidence" value="ECO:0007669"/>
    <property type="project" value="UniProtKB-SubCell"/>
</dbReference>
<evidence type="ECO:0000256" key="1">
    <source>
        <dbReference type="ARBA" id="ARBA00004651"/>
    </source>
</evidence>
<dbReference type="CDD" id="cd06173">
    <property type="entry name" value="MFS_MefA_like"/>
    <property type="match status" value="1"/>
</dbReference>
<keyword evidence="8" id="KW-1185">Reference proteome</keyword>
<feature type="transmembrane region" description="Helical" evidence="6">
    <location>
        <begin position="309"/>
        <end position="327"/>
    </location>
</feature>
<evidence type="ECO:0000256" key="3">
    <source>
        <dbReference type="ARBA" id="ARBA00022692"/>
    </source>
</evidence>
<dbReference type="AlphaFoldDB" id="A0A7G6WU04"/>
<evidence type="ECO:0000256" key="6">
    <source>
        <dbReference type="SAM" id="Phobius"/>
    </source>
</evidence>
<dbReference type="GO" id="GO:0022857">
    <property type="term" value="F:transmembrane transporter activity"/>
    <property type="evidence" value="ECO:0007669"/>
    <property type="project" value="InterPro"/>
</dbReference>
<feature type="transmembrane region" description="Helical" evidence="6">
    <location>
        <begin position="247"/>
        <end position="267"/>
    </location>
</feature>
<gene>
    <name evidence="7" type="ORF">F1D05_05525</name>
</gene>
<feature type="transmembrane region" description="Helical" evidence="6">
    <location>
        <begin position="128"/>
        <end position="148"/>
    </location>
</feature>
<evidence type="ECO:0000256" key="4">
    <source>
        <dbReference type="ARBA" id="ARBA00022989"/>
    </source>
</evidence>
<dbReference type="EMBL" id="CP043661">
    <property type="protein sequence ID" value="QNE17469.1"/>
    <property type="molecule type" value="Genomic_DNA"/>
</dbReference>
<feature type="transmembrane region" description="Helical" evidence="6">
    <location>
        <begin position="387"/>
        <end position="414"/>
    </location>
</feature>
<dbReference type="SUPFAM" id="SSF103473">
    <property type="entry name" value="MFS general substrate transporter"/>
    <property type="match status" value="1"/>
</dbReference>
<evidence type="ECO:0000256" key="2">
    <source>
        <dbReference type="ARBA" id="ARBA00022475"/>
    </source>
</evidence>
<name>A0A7G6WU04_9ACTN</name>
<dbReference type="KEGG" id="kqi:F1D05_05525"/>
<feature type="transmembrane region" description="Helical" evidence="6">
    <location>
        <begin position="169"/>
        <end position="187"/>
    </location>
</feature>
<feature type="transmembrane region" description="Helical" evidence="6">
    <location>
        <begin position="273"/>
        <end position="297"/>
    </location>
</feature>
<feature type="transmembrane region" description="Helical" evidence="6">
    <location>
        <begin position="102"/>
        <end position="122"/>
    </location>
</feature>
<protein>
    <submittedName>
        <fullName evidence="7">MFS transporter</fullName>
    </submittedName>
</protein>
<sequence>MSGKVEAGASGGAETASAEEGAAEVVFPPLSRDRRVQGWIVSNAVSQTGDVAWYIGLAWSAAQVTTPAGAGLVMGIGALPKALTLLYGGALADRIDARRTMIVANLGRILVLSLAAAFIGMWGVSLPLLLVVAVVFGAVDAIYGPAAGTLPRRMVQRDDLVKLAAGNQLANRLAVFVGAPLGGLVVAHGGLASVMVVDAVSFAVIAVGLVAVVKPRLPQPPASGASVLTDLREGFGYLRRSVSARTLVIAFFGLNLCVGPVLAVGLVQRTHSAGWGAGSLGLFQACSGVAAAVGALLAMRWKPRNLARTGLLVLILQAAGCAAIGYVPRGGVFAAMATIGFTAGLASAQLSAAFQQTIDPAYLGRTSSITSLSDEALMPVAMTTFGFLISLTSIGIACLAIGAVFALLMVWSAARLNAAG</sequence>
<reference evidence="7 8" key="2">
    <citation type="journal article" date="2020" name="Microbiol. Resour. Announc.">
        <title>Antarctic desert soil bacteria exhibit high novel natural product potential, evaluated through long-read genome sequencing and comparative genomics.</title>
        <authorList>
            <person name="Benaud N."/>
            <person name="Edwards R.J."/>
            <person name="Amos T.G."/>
            <person name="D'Agostino P.M."/>
            <person name="Gutierrez-Chavez C."/>
            <person name="Montgomery K."/>
            <person name="Nicetic I."/>
            <person name="Ferrari B.C."/>
        </authorList>
    </citation>
    <scope>NUCLEOTIDE SEQUENCE [LARGE SCALE GENOMIC DNA]</scope>
    <source>
        <strain evidence="7 8">SPB151</strain>
    </source>
</reference>
<organism evidence="7 8">
    <name type="scientific">Kribbella qitaiheensis</name>
    <dbReference type="NCBI Taxonomy" id="1544730"/>
    <lineage>
        <taxon>Bacteria</taxon>
        <taxon>Bacillati</taxon>
        <taxon>Actinomycetota</taxon>
        <taxon>Actinomycetes</taxon>
        <taxon>Propionibacteriales</taxon>
        <taxon>Kribbellaceae</taxon>
        <taxon>Kribbella</taxon>
    </lineage>
</organism>
<keyword evidence="5 6" id="KW-0472">Membrane</keyword>
<dbReference type="Proteomes" id="UP000515563">
    <property type="component" value="Chromosome"/>
</dbReference>
<keyword evidence="2" id="KW-1003">Cell membrane</keyword>
<reference evidence="8" key="1">
    <citation type="submission" date="2019-09" db="EMBL/GenBank/DDBJ databases">
        <title>Antimicrobial potential of Antarctic Bacteria.</title>
        <authorList>
            <person name="Benaud N."/>
            <person name="Edwards R.J."/>
            <person name="Ferrari B.C."/>
        </authorList>
    </citation>
    <scope>NUCLEOTIDE SEQUENCE [LARGE SCALE GENOMIC DNA]</scope>
    <source>
        <strain evidence="8">SPB151</strain>
    </source>
</reference>
<feature type="transmembrane region" description="Helical" evidence="6">
    <location>
        <begin position="68"/>
        <end position="90"/>
    </location>
</feature>
<evidence type="ECO:0000313" key="8">
    <source>
        <dbReference type="Proteomes" id="UP000515563"/>
    </source>
</evidence>
<feature type="transmembrane region" description="Helical" evidence="6">
    <location>
        <begin position="193"/>
        <end position="213"/>
    </location>
</feature>
<dbReference type="InterPro" id="IPR011701">
    <property type="entry name" value="MFS"/>
</dbReference>
<keyword evidence="4 6" id="KW-1133">Transmembrane helix</keyword>
<dbReference type="Pfam" id="PF07690">
    <property type="entry name" value="MFS_1"/>
    <property type="match status" value="1"/>
</dbReference>
<keyword evidence="3 6" id="KW-0812">Transmembrane</keyword>
<accession>A0A7G6WU04</accession>
<dbReference type="PANTHER" id="PTHR23513:SF17">
    <property type="entry name" value="MEMBRANE PROTEIN"/>
    <property type="match status" value="1"/>
</dbReference>
<evidence type="ECO:0000256" key="5">
    <source>
        <dbReference type="ARBA" id="ARBA00023136"/>
    </source>
</evidence>